<keyword evidence="3" id="KW-1185">Reference proteome</keyword>
<dbReference type="EMBL" id="CM003613">
    <property type="protein sequence ID" value="KYP56639.1"/>
    <property type="molecule type" value="Genomic_DNA"/>
</dbReference>
<evidence type="ECO:0000313" key="3">
    <source>
        <dbReference type="Proteomes" id="UP000075243"/>
    </source>
</evidence>
<dbReference type="STRING" id="3821.A0A151SPG8"/>
<dbReference type="AlphaFoldDB" id="A0A151SPG8"/>
<dbReference type="OMA" id="CARETIC"/>
<dbReference type="Gramene" id="C.cajan_02816.t">
    <property type="protein sequence ID" value="C.cajan_02816.t"/>
    <property type="gene ID" value="C.cajan_02816"/>
</dbReference>
<dbReference type="GO" id="GO:0031490">
    <property type="term" value="F:chromatin DNA binding"/>
    <property type="evidence" value="ECO:0007669"/>
    <property type="project" value="InterPro"/>
</dbReference>
<dbReference type="GO" id="GO:0003713">
    <property type="term" value="F:transcription coactivator activity"/>
    <property type="evidence" value="ECO:0007669"/>
    <property type="project" value="InterPro"/>
</dbReference>
<evidence type="ECO:0000259" key="1">
    <source>
        <dbReference type="Pfam" id="PF21539"/>
    </source>
</evidence>
<dbReference type="PANTHER" id="PTHR33137:SF37">
    <property type="entry name" value="MEDIATOR COMPLEX SUBUNIT 15 KIX DOMAIN-CONTAINING PROTEIN"/>
    <property type="match status" value="1"/>
</dbReference>
<name>A0A151SPG8_CAJCA</name>
<protein>
    <recommendedName>
        <fullName evidence="1">ARC105/Med15 mediator subunit C-terminal domain-containing protein</fullName>
    </recommendedName>
</protein>
<dbReference type="PANTHER" id="PTHR33137">
    <property type="entry name" value="MEDIATOR OF RNA POLYMERASE II TRANSCRIPTION SUBUNIT 15A-RELATED"/>
    <property type="match status" value="1"/>
</dbReference>
<dbReference type="InterPro" id="IPR048386">
    <property type="entry name" value="Med15_C"/>
</dbReference>
<evidence type="ECO:0000313" key="2">
    <source>
        <dbReference type="EMBL" id="KYP56639.1"/>
    </source>
</evidence>
<gene>
    <name evidence="2" type="ORF">KK1_002883</name>
</gene>
<proteinExistence type="predicted"/>
<accession>A0A151SPG8</accession>
<sequence length="105" mass="11718">MSNHASTKSIIKPLWLHVPTSYPHSSVVILDDMSSEASKDLDNLTIKAKLKLKLSLKRLDQPLSLKNIAMTWDHCARETICEYAQLHGGGTFTSKYGGWETCLDS</sequence>
<dbReference type="Pfam" id="PF21539">
    <property type="entry name" value="Med15_C"/>
    <property type="match status" value="1"/>
</dbReference>
<organism evidence="2 3">
    <name type="scientific">Cajanus cajan</name>
    <name type="common">Pigeon pea</name>
    <name type="synonym">Cajanus indicus</name>
    <dbReference type="NCBI Taxonomy" id="3821"/>
    <lineage>
        <taxon>Eukaryota</taxon>
        <taxon>Viridiplantae</taxon>
        <taxon>Streptophyta</taxon>
        <taxon>Embryophyta</taxon>
        <taxon>Tracheophyta</taxon>
        <taxon>Spermatophyta</taxon>
        <taxon>Magnoliopsida</taxon>
        <taxon>eudicotyledons</taxon>
        <taxon>Gunneridae</taxon>
        <taxon>Pentapetalae</taxon>
        <taxon>rosids</taxon>
        <taxon>fabids</taxon>
        <taxon>Fabales</taxon>
        <taxon>Fabaceae</taxon>
        <taxon>Papilionoideae</taxon>
        <taxon>50 kb inversion clade</taxon>
        <taxon>NPAAA clade</taxon>
        <taxon>indigoferoid/millettioid clade</taxon>
        <taxon>Phaseoleae</taxon>
        <taxon>Cajanus</taxon>
    </lineage>
</organism>
<feature type="domain" description="ARC105/Med15 mediator subunit C-terminal" evidence="1">
    <location>
        <begin position="11"/>
        <end position="77"/>
    </location>
</feature>
<dbReference type="InterPro" id="IPR044661">
    <property type="entry name" value="MED15a/b/c-like"/>
</dbReference>
<reference evidence="2 3" key="1">
    <citation type="journal article" date="2012" name="Nat. Biotechnol.">
        <title>Draft genome sequence of pigeonpea (Cajanus cajan), an orphan legume crop of resource-poor farmers.</title>
        <authorList>
            <person name="Varshney R.K."/>
            <person name="Chen W."/>
            <person name="Li Y."/>
            <person name="Bharti A.K."/>
            <person name="Saxena R.K."/>
            <person name="Schlueter J.A."/>
            <person name="Donoghue M.T."/>
            <person name="Azam S."/>
            <person name="Fan G."/>
            <person name="Whaley A.M."/>
            <person name="Farmer A.D."/>
            <person name="Sheridan J."/>
            <person name="Iwata A."/>
            <person name="Tuteja R."/>
            <person name="Penmetsa R.V."/>
            <person name="Wu W."/>
            <person name="Upadhyaya H.D."/>
            <person name="Yang S.P."/>
            <person name="Shah T."/>
            <person name="Saxena K.B."/>
            <person name="Michael T."/>
            <person name="McCombie W.R."/>
            <person name="Yang B."/>
            <person name="Zhang G."/>
            <person name="Yang H."/>
            <person name="Wang J."/>
            <person name="Spillane C."/>
            <person name="Cook D.R."/>
            <person name="May G.D."/>
            <person name="Xu X."/>
            <person name="Jackson S.A."/>
        </authorList>
    </citation>
    <scope>NUCLEOTIDE SEQUENCE [LARGE SCALE GENOMIC DNA]</scope>
    <source>
        <strain evidence="3">cv. Asha</strain>
    </source>
</reference>
<dbReference type="Proteomes" id="UP000075243">
    <property type="component" value="Chromosome 11"/>
</dbReference>